<dbReference type="SFLD" id="SFLDS00003">
    <property type="entry name" value="Haloacid_Dehalogenase"/>
    <property type="match status" value="1"/>
</dbReference>
<dbReference type="InterPro" id="IPR017969">
    <property type="entry name" value="Heavy-metal-associated_CS"/>
</dbReference>
<dbReference type="InterPro" id="IPR023214">
    <property type="entry name" value="HAD_sf"/>
</dbReference>
<feature type="transmembrane region" description="Helical" evidence="10">
    <location>
        <begin position="732"/>
        <end position="750"/>
    </location>
</feature>
<dbReference type="Proteomes" id="UP001183226">
    <property type="component" value="Unassembled WGS sequence"/>
</dbReference>
<dbReference type="Gene3D" id="3.40.1110.10">
    <property type="entry name" value="Calcium-transporting ATPase, cytoplasmic domain N"/>
    <property type="match status" value="1"/>
</dbReference>
<dbReference type="NCBIfam" id="TIGR01511">
    <property type="entry name" value="ATPase-IB1_Cu"/>
    <property type="match status" value="1"/>
</dbReference>
<dbReference type="SFLD" id="SFLDF00027">
    <property type="entry name" value="p-type_atpase"/>
    <property type="match status" value="1"/>
</dbReference>
<dbReference type="PANTHER" id="PTHR43520:SF8">
    <property type="entry name" value="P-TYPE CU(+) TRANSPORTER"/>
    <property type="match status" value="1"/>
</dbReference>
<keyword evidence="3 10" id="KW-0812">Transmembrane</keyword>
<dbReference type="PRINTS" id="PR00943">
    <property type="entry name" value="CUATPASE"/>
</dbReference>
<proteinExistence type="inferred from homology"/>
<dbReference type="Pfam" id="PF00122">
    <property type="entry name" value="E1-E2_ATPase"/>
    <property type="match status" value="1"/>
</dbReference>
<comment type="caution">
    <text evidence="13">The sequence shown here is derived from an EMBL/GenBank/DDBJ whole genome shotgun (WGS) entry which is preliminary data.</text>
</comment>
<dbReference type="SFLD" id="SFLDG00002">
    <property type="entry name" value="C1.7:_P-type_atpase_like"/>
    <property type="match status" value="1"/>
</dbReference>
<evidence type="ECO:0000256" key="10">
    <source>
        <dbReference type="RuleBase" id="RU362081"/>
    </source>
</evidence>
<evidence type="ECO:0000256" key="7">
    <source>
        <dbReference type="ARBA" id="ARBA00022967"/>
    </source>
</evidence>
<comment type="similarity">
    <text evidence="2 10">Belongs to the cation transport ATPase (P-type) (TC 3.A.3) family. Type IB subfamily.</text>
</comment>
<feature type="compositionally biased region" description="Basic and acidic residues" evidence="11">
    <location>
        <begin position="774"/>
        <end position="785"/>
    </location>
</feature>
<feature type="transmembrane region" description="Helical" evidence="10">
    <location>
        <begin position="368"/>
        <end position="390"/>
    </location>
</feature>
<dbReference type="Pfam" id="PF00403">
    <property type="entry name" value="HMA"/>
    <property type="match status" value="1"/>
</dbReference>
<dbReference type="InterPro" id="IPR018303">
    <property type="entry name" value="ATPase_P-typ_P_site"/>
</dbReference>
<feature type="transmembrane region" description="Helical" evidence="10">
    <location>
        <begin position="172"/>
        <end position="194"/>
    </location>
</feature>
<dbReference type="CDD" id="cd02094">
    <property type="entry name" value="P-type_ATPase_Cu-like"/>
    <property type="match status" value="1"/>
</dbReference>
<dbReference type="EMBL" id="JAVREK010000001">
    <property type="protein sequence ID" value="MDT0300806.1"/>
    <property type="molecule type" value="Genomic_DNA"/>
</dbReference>
<dbReference type="PROSITE" id="PS01229">
    <property type="entry name" value="COF_2"/>
    <property type="match status" value="1"/>
</dbReference>
<feature type="transmembrane region" description="Helical" evidence="10">
    <location>
        <begin position="138"/>
        <end position="160"/>
    </location>
</feature>
<dbReference type="InterPro" id="IPR023298">
    <property type="entry name" value="ATPase_P-typ_TM_dom_sf"/>
</dbReference>
<keyword evidence="9 10" id="KW-0472">Membrane</keyword>
<evidence type="ECO:0000256" key="9">
    <source>
        <dbReference type="ARBA" id="ARBA00023136"/>
    </source>
</evidence>
<keyword evidence="14" id="KW-1185">Reference proteome</keyword>
<feature type="region of interest" description="Disordered" evidence="11">
    <location>
        <begin position="78"/>
        <end position="102"/>
    </location>
</feature>
<sequence length="785" mass="80739">MSSESAELKRVPARSEHRIELAIGGMTCASCANRVEKKLNRLDGVTAEVNYATEKARVTYPDGVGTGDLVAQVEKAGYTATPPPAPEAGRGADSTAAQGGQDDPLRALRTRTIVSLMLSVPVVAMAMVPALQFTYWQWASLALAAPVVVWGALPFHTAAAKNLRLGQATMDTLVSMGTLAAFGWSLYALFLGTAGEPGTMDAFSLTVERGGGAGDIYLEVASGVTSFILLGRYFEARSKRRAGDALRALLELGAKDVAVVREGREERVPVDRLAVGDVFAVRPGEKFAADGEVQEGTSAADRSMLTGESVPEEVGPGSAVAGATVNVGGRLLVRATRVGSDTQLAQMARLVEEAQSGKAEVQRLADRVSGVFVPVVIALAAATLGFWLSTGGAAEAFTAAVAVLIIACPCALGLATPTALLVGTGRGAQLGILIKGPEVLETTRRIDTVVLDKTGTVTTGRMALAGVAAAEGTDEAEALRLAGAVEDASEHPVGRAIAAGAVQRVGDLPGVDGFAAIGGRGVEGVAAGRRVLVGRPALLAERGMALPEELERAVERDRGQGRTVVAVGWDGAARAVLAVSDAVKPTSAEAVTRLRALGLRPVLLTGDAAAVAGAVAAEVGIGEVVAEVMPEDKVAMVRRLQEEGRTVAMVGDGINDAAALAQADLGLAMGTGTDVAIEAGDLTLVRGDLRVAADAIRLSRRTLGTIRGNLFWAFGYNVLALPLAAAGLLNPMIAGAAMALSSVFVVSNSLRLRTFRPLARSGDEGTTPAGAEPAVEREHRAETAR</sequence>
<dbReference type="PROSITE" id="PS00154">
    <property type="entry name" value="ATPASE_E1_E2"/>
    <property type="match status" value="1"/>
</dbReference>
<feature type="transmembrane region" description="Helical" evidence="10">
    <location>
        <begin position="214"/>
        <end position="234"/>
    </location>
</feature>
<dbReference type="NCBIfam" id="TIGR01525">
    <property type="entry name" value="ATPase-IB_hvy"/>
    <property type="match status" value="1"/>
</dbReference>
<organism evidence="13 14">
    <name type="scientific">Streptomonospora wellingtoniae</name>
    <dbReference type="NCBI Taxonomy" id="3075544"/>
    <lineage>
        <taxon>Bacteria</taxon>
        <taxon>Bacillati</taxon>
        <taxon>Actinomycetota</taxon>
        <taxon>Actinomycetes</taxon>
        <taxon>Streptosporangiales</taxon>
        <taxon>Nocardiopsidaceae</taxon>
        <taxon>Streptomonospora</taxon>
    </lineage>
</organism>
<keyword evidence="5 10" id="KW-0547">Nucleotide-binding</keyword>
<dbReference type="SUPFAM" id="SSF56784">
    <property type="entry name" value="HAD-like"/>
    <property type="match status" value="1"/>
</dbReference>
<dbReference type="PROSITE" id="PS01047">
    <property type="entry name" value="HMA_1"/>
    <property type="match status" value="1"/>
</dbReference>
<dbReference type="PANTHER" id="PTHR43520">
    <property type="entry name" value="ATP7, ISOFORM B"/>
    <property type="match status" value="1"/>
</dbReference>
<dbReference type="InterPro" id="IPR023299">
    <property type="entry name" value="ATPase_P-typ_cyto_dom_N"/>
</dbReference>
<dbReference type="RefSeq" id="WP_311543229.1">
    <property type="nucleotide sequence ID" value="NZ_JAVREK010000001.1"/>
</dbReference>
<keyword evidence="4 10" id="KW-0479">Metal-binding</keyword>
<feature type="region of interest" description="Disordered" evidence="11">
    <location>
        <begin position="761"/>
        <end position="785"/>
    </location>
</feature>
<protein>
    <submittedName>
        <fullName evidence="13">Heavy metal translocating P-type ATPase</fullName>
    </submittedName>
</protein>
<dbReference type="CDD" id="cd00371">
    <property type="entry name" value="HMA"/>
    <property type="match status" value="1"/>
</dbReference>
<dbReference type="Gene3D" id="3.40.50.1000">
    <property type="entry name" value="HAD superfamily/HAD-like"/>
    <property type="match status" value="1"/>
</dbReference>
<evidence type="ECO:0000256" key="4">
    <source>
        <dbReference type="ARBA" id="ARBA00022723"/>
    </source>
</evidence>
<dbReference type="Gene3D" id="3.30.70.100">
    <property type="match status" value="1"/>
</dbReference>
<evidence type="ECO:0000256" key="2">
    <source>
        <dbReference type="ARBA" id="ARBA00006024"/>
    </source>
</evidence>
<dbReference type="SUPFAM" id="SSF55008">
    <property type="entry name" value="HMA, heavy metal-associated domain"/>
    <property type="match status" value="1"/>
</dbReference>
<keyword evidence="6 10" id="KW-0067">ATP-binding</keyword>
<feature type="transmembrane region" description="Helical" evidence="10">
    <location>
        <begin position="709"/>
        <end position="726"/>
    </location>
</feature>
<dbReference type="PROSITE" id="PS50846">
    <property type="entry name" value="HMA_2"/>
    <property type="match status" value="1"/>
</dbReference>
<dbReference type="InterPro" id="IPR006121">
    <property type="entry name" value="HMA_dom"/>
</dbReference>
<dbReference type="InterPro" id="IPR036412">
    <property type="entry name" value="HAD-like_sf"/>
</dbReference>
<feature type="domain" description="HMA" evidence="12">
    <location>
        <begin position="17"/>
        <end position="81"/>
    </location>
</feature>
<evidence type="ECO:0000256" key="8">
    <source>
        <dbReference type="ARBA" id="ARBA00022989"/>
    </source>
</evidence>
<dbReference type="InterPro" id="IPR027256">
    <property type="entry name" value="P-typ_ATPase_IB"/>
</dbReference>
<evidence type="ECO:0000313" key="14">
    <source>
        <dbReference type="Proteomes" id="UP001183226"/>
    </source>
</evidence>
<evidence type="ECO:0000256" key="6">
    <source>
        <dbReference type="ARBA" id="ARBA00022840"/>
    </source>
</evidence>
<dbReference type="Gene3D" id="2.70.150.10">
    <property type="entry name" value="Calcium-transporting ATPase, cytoplasmic transduction domain A"/>
    <property type="match status" value="1"/>
</dbReference>
<evidence type="ECO:0000259" key="12">
    <source>
        <dbReference type="PROSITE" id="PS50846"/>
    </source>
</evidence>
<dbReference type="Pfam" id="PF00702">
    <property type="entry name" value="Hydrolase"/>
    <property type="match status" value="1"/>
</dbReference>
<dbReference type="InterPro" id="IPR059000">
    <property type="entry name" value="ATPase_P-type_domA"/>
</dbReference>
<comment type="subcellular location">
    <subcellularLocation>
        <location evidence="1">Cell membrane</location>
        <topology evidence="1">Multi-pass membrane protein</topology>
    </subcellularLocation>
</comment>
<feature type="transmembrane region" description="Helical" evidence="10">
    <location>
        <begin position="396"/>
        <end position="422"/>
    </location>
</feature>
<dbReference type="InterPro" id="IPR036163">
    <property type="entry name" value="HMA_dom_sf"/>
</dbReference>
<dbReference type="SUPFAM" id="SSF81665">
    <property type="entry name" value="Calcium ATPase, transmembrane domain M"/>
    <property type="match status" value="1"/>
</dbReference>
<evidence type="ECO:0000256" key="5">
    <source>
        <dbReference type="ARBA" id="ARBA00022741"/>
    </source>
</evidence>
<keyword evidence="8 10" id="KW-1133">Transmembrane helix</keyword>
<keyword evidence="7" id="KW-1278">Translocase</keyword>
<evidence type="ECO:0000256" key="1">
    <source>
        <dbReference type="ARBA" id="ARBA00004651"/>
    </source>
</evidence>
<name>A0ABU2KNK7_9ACTN</name>
<dbReference type="NCBIfam" id="TIGR01494">
    <property type="entry name" value="ATPase_P-type"/>
    <property type="match status" value="1"/>
</dbReference>
<dbReference type="SUPFAM" id="SSF81653">
    <property type="entry name" value="Calcium ATPase, transduction domain A"/>
    <property type="match status" value="1"/>
</dbReference>
<accession>A0ABU2KNK7</accession>
<evidence type="ECO:0000256" key="3">
    <source>
        <dbReference type="ARBA" id="ARBA00022692"/>
    </source>
</evidence>
<dbReference type="InterPro" id="IPR044492">
    <property type="entry name" value="P_typ_ATPase_HD_dom"/>
</dbReference>
<reference evidence="14" key="1">
    <citation type="submission" date="2023-07" db="EMBL/GenBank/DDBJ databases">
        <title>30 novel species of actinomycetes from the DSMZ collection.</title>
        <authorList>
            <person name="Nouioui I."/>
        </authorList>
    </citation>
    <scope>NUCLEOTIDE SEQUENCE [LARGE SCALE GENOMIC DNA]</scope>
    <source>
        <strain evidence="14">DSM 45055</strain>
    </source>
</reference>
<keyword evidence="10" id="KW-1003">Cell membrane</keyword>
<evidence type="ECO:0000256" key="11">
    <source>
        <dbReference type="SAM" id="MobiDB-lite"/>
    </source>
</evidence>
<dbReference type="PRINTS" id="PR00119">
    <property type="entry name" value="CATATPASE"/>
</dbReference>
<dbReference type="InterPro" id="IPR008250">
    <property type="entry name" value="ATPase_P-typ_transduc_dom_A_sf"/>
</dbReference>
<gene>
    <name evidence="13" type="ORF">RM446_01595</name>
</gene>
<evidence type="ECO:0000313" key="13">
    <source>
        <dbReference type="EMBL" id="MDT0300806.1"/>
    </source>
</evidence>
<feature type="transmembrane region" description="Helical" evidence="10">
    <location>
        <begin position="113"/>
        <end position="132"/>
    </location>
</feature>
<dbReference type="InterPro" id="IPR001757">
    <property type="entry name" value="P_typ_ATPase"/>
</dbReference>